<dbReference type="GO" id="GO:0000400">
    <property type="term" value="F:four-way junction DNA binding"/>
    <property type="evidence" value="ECO:0007669"/>
    <property type="project" value="UniProtKB-UniRule"/>
</dbReference>
<dbReference type="Proteomes" id="UP000633205">
    <property type="component" value="Unassembled WGS sequence"/>
</dbReference>
<dbReference type="InterPro" id="IPR012340">
    <property type="entry name" value="NA-bd_OB-fold"/>
</dbReference>
<reference evidence="8" key="1">
    <citation type="journal article" date="2014" name="Int. J. Syst. Evol. Microbiol.">
        <title>Complete genome sequence of Corynebacterium casei LMG S-19264T (=DSM 44701T), isolated from a smear-ripened cheese.</title>
        <authorList>
            <consortium name="US DOE Joint Genome Institute (JGI-PGF)"/>
            <person name="Walter F."/>
            <person name="Albersmeier A."/>
            <person name="Kalinowski J."/>
            <person name="Ruckert C."/>
        </authorList>
    </citation>
    <scope>NUCLEOTIDE SEQUENCE</scope>
    <source>
        <strain evidence="8">CGMCC 1.15152</strain>
    </source>
</reference>
<dbReference type="RefSeq" id="WP_188711951.1">
    <property type="nucleotide sequence ID" value="NZ_BMHO01000001.1"/>
</dbReference>
<dbReference type="GO" id="GO:0005524">
    <property type="term" value="F:ATP binding"/>
    <property type="evidence" value="ECO:0007669"/>
    <property type="project" value="InterPro"/>
</dbReference>
<keyword evidence="8" id="KW-0547">Nucleotide-binding</keyword>
<comment type="domain">
    <text evidence="6">Has three domains with a flexible linker between the domains II and III and assumes an 'L' shape. Domain III is highly mobile and contacts RuvB.</text>
</comment>
<evidence type="ECO:0000256" key="2">
    <source>
        <dbReference type="ARBA" id="ARBA00022763"/>
    </source>
</evidence>
<organism evidence="8 9">
    <name type="scientific">Microbacterium faecale</name>
    <dbReference type="NCBI Taxonomy" id="1804630"/>
    <lineage>
        <taxon>Bacteria</taxon>
        <taxon>Bacillati</taxon>
        <taxon>Actinomycetota</taxon>
        <taxon>Actinomycetes</taxon>
        <taxon>Micrococcales</taxon>
        <taxon>Microbacteriaceae</taxon>
        <taxon>Microbacterium</taxon>
    </lineage>
</organism>
<evidence type="ECO:0000313" key="9">
    <source>
        <dbReference type="Proteomes" id="UP000633205"/>
    </source>
</evidence>
<dbReference type="GO" id="GO:0048476">
    <property type="term" value="C:Holliday junction resolvase complex"/>
    <property type="evidence" value="ECO:0007669"/>
    <property type="project" value="UniProtKB-UniRule"/>
</dbReference>
<evidence type="ECO:0000256" key="1">
    <source>
        <dbReference type="ARBA" id="ARBA00022490"/>
    </source>
</evidence>
<evidence type="ECO:0000259" key="7">
    <source>
        <dbReference type="SMART" id="SM00278"/>
    </source>
</evidence>
<keyword evidence="8" id="KW-0378">Hydrolase</keyword>
<gene>
    <name evidence="6 8" type="primary">ruvA</name>
    <name evidence="8" type="ORF">GCM10010915_18320</name>
</gene>
<reference evidence="8" key="2">
    <citation type="submission" date="2020-09" db="EMBL/GenBank/DDBJ databases">
        <authorList>
            <person name="Sun Q."/>
            <person name="Zhou Y."/>
        </authorList>
    </citation>
    <scope>NUCLEOTIDE SEQUENCE</scope>
    <source>
        <strain evidence="8">CGMCC 1.15152</strain>
    </source>
</reference>
<dbReference type="GO" id="GO:0006310">
    <property type="term" value="P:DNA recombination"/>
    <property type="evidence" value="ECO:0007669"/>
    <property type="project" value="UniProtKB-UniRule"/>
</dbReference>
<dbReference type="InterPro" id="IPR010994">
    <property type="entry name" value="RuvA_2-like"/>
</dbReference>
<dbReference type="Pfam" id="PF14520">
    <property type="entry name" value="HHH_5"/>
    <property type="match status" value="1"/>
</dbReference>
<feature type="domain" description="Helix-hairpin-helix DNA-binding motif class 1" evidence="7">
    <location>
        <begin position="107"/>
        <end position="126"/>
    </location>
</feature>
<dbReference type="GO" id="GO:0005737">
    <property type="term" value="C:cytoplasm"/>
    <property type="evidence" value="ECO:0007669"/>
    <property type="project" value="UniProtKB-SubCell"/>
</dbReference>
<keyword evidence="9" id="KW-1185">Reference proteome</keyword>
<comment type="caution">
    <text evidence="8">The sequence shown here is derived from an EMBL/GenBank/DDBJ whole genome shotgun (WGS) entry which is preliminary data.</text>
</comment>
<dbReference type="InterPro" id="IPR013849">
    <property type="entry name" value="DNA_helicase_Holl-junc_RuvA_I"/>
</dbReference>
<dbReference type="SUPFAM" id="SSF50249">
    <property type="entry name" value="Nucleic acid-binding proteins"/>
    <property type="match status" value="1"/>
</dbReference>
<keyword evidence="2 6" id="KW-0227">DNA damage</keyword>
<dbReference type="GO" id="GO:0006281">
    <property type="term" value="P:DNA repair"/>
    <property type="evidence" value="ECO:0007669"/>
    <property type="project" value="UniProtKB-UniRule"/>
</dbReference>
<dbReference type="EMBL" id="BMHO01000001">
    <property type="protein sequence ID" value="GGD37787.1"/>
    <property type="molecule type" value="Genomic_DNA"/>
</dbReference>
<dbReference type="Gene3D" id="2.40.50.140">
    <property type="entry name" value="Nucleic acid-binding proteins"/>
    <property type="match status" value="1"/>
</dbReference>
<evidence type="ECO:0000256" key="3">
    <source>
        <dbReference type="ARBA" id="ARBA00023125"/>
    </source>
</evidence>
<evidence type="ECO:0000256" key="5">
    <source>
        <dbReference type="ARBA" id="ARBA00023204"/>
    </source>
</evidence>
<sequence>MISSLHGTVLQAAAESVIVEVSGVGFSVAVPPDVARTAREGEQIRLHTHLIVRDDALSLVGFADRDELEVFGVLLGVSGVGPKSALGILSNLTIDQIAQAVDAEDDKPFRKVSGIGPKTAKLIVVQLHGRLAAPTAPASASGEAPSSVASQVIAAVAGLGWPERVAADAVERVAETASEADLASMQALLRLTLAALGPAKKEAPRV</sequence>
<dbReference type="Gene3D" id="1.10.8.10">
    <property type="entry name" value="DNA helicase RuvA subunit, C-terminal domain"/>
    <property type="match status" value="1"/>
</dbReference>
<dbReference type="InterPro" id="IPR000085">
    <property type="entry name" value="RuvA"/>
</dbReference>
<protein>
    <recommendedName>
        <fullName evidence="6">Holliday junction branch migration complex subunit RuvA</fullName>
    </recommendedName>
</protein>
<feature type="domain" description="Helix-hairpin-helix DNA-binding motif class 1" evidence="7">
    <location>
        <begin position="72"/>
        <end position="91"/>
    </location>
</feature>
<keyword evidence="3 6" id="KW-0238">DNA-binding</keyword>
<dbReference type="Gene3D" id="1.10.150.20">
    <property type="entry name" value="5' to 3' exonuclease, C-terminal subdomain"/>
    <property type="match status" value="1"/>
</dbReference>
<comment type="subcellular location">
    <subcellularLocation>
        <location evidence="6">Cytoplasm</location>
    </subcellularLocation>
</comment>
<dbReference type="SUPFAM" id="SSF46929">
    <property type="entry name" value="DNA helicase RuvA subunit, C-terminal domain"/>
    <property type="match status" value="1"/>
</dbReference>
<comment type="function">
    <text evidence="6">The RuvA-RuvB-RuvC complex processes Holliday junction (HJ) DNA during genetic recombination and DNA repair, while the RuvA-RuvB complex plays an important role in the rescue of blocked DNA replication forks via replication fork reversal (RFR). RuvA specifically binds to HJ cruciform DNA, conferring on it an open structure. The RuvB hexamer acts as an ATP-dependent pump, pulling dsDNA into and through the RuvAB complex. HJ branch migration allows RuvC to scan DNA until it finds its consensus sequence, where it cleaves and resolves the cruciform DNA.</text>
</comment>
<comment type="subunit">
    <text evidence="6">Homotetramer. Forms an RuvA(8)-RuvB(12)-Holliday junction (HJ) complex. HJ DNA is sandwiched between 2 RuvA tetramers; dsDNA enters through RuvA and exits via RuvB. An RuvB hexamer assembles on each DNA strand where it exits the tetramer. Each RuvB hexamer is contacted by two RuvA subunits (via domain III) on 2 adjacent RuvB subunits; this complex drives branch migration. In the full resolvosome a probable DNA-RuvA(4)-RuvB(12)-RuvC(2) complex forms which resolves the HJ.</text>
</comment>
<evidence type="ECO:0000256" key="4">
    <source>
        <dbReference type="ARBA" id="ARBA00023172"/>
    </source>
</evidence>
<keyword evidence="8" id="KW-0347">Helicase</keyword>
<keyword evidence="4 6" id="KW-0233">DNA recombination</keyword>
<accession>A0A917DHE7</accession>
<dbReference type="NCBIfam" id="TIGR00084">
    <property type="entry name" value="ruvA"/>
    <property type="match status" value="1"/>
</dbReference>
<dbReference type="GO" id="GO:0009378">
    <property type="term" value="F:four-way junction helicase activity"/>
    <property type="evidence" value="ECO:0007669"/>
    <property type="project" value="InterPro"/>
</dbReference>
<keyword evidence="8" id="KW-0067">ATP-binding</keyword>
<name>A0A917DHE7_9MICO</name>
<comment type="caution">
    <text evidence="6">Lacks conserved residue(s) required for the propagation of feature annotation.</text>
</comment>
<keyword evidence="1 6" id="KW-0963">Cytoplasm</keyword>
<dbReference type="AlphaFoldDB" id="A0A917DHE7"/>
<proteinExistence type="inferred from homology"/>
<dbReference type="SUPFAM" id="SSF47781">
    <property type="entry name" value="RuvA domain 2-like"/>
    <property type="match status" value="1"/>
</dbReference>
<evidence type="ECO:0000313" key="8">
    <source>
        <dbReference type="EMBL" id="GGD37787.1"/>
    </source>
</evidence>
<dbReference type="Pfam" id="PF01330">
    <property type="entry name" value="RuvA_N"/>
    <property type="match status" value="1"/>
</dbReference>
<feature type="region of interest" description="Domain III" evidence="6">
    <location>
        <begin position="145"/>
        <end position="206"/>
    </location>
</feature>
<dbReference type="HAMAP" id="MF_00031">
    <property type="entry name" value="DNA_HJ_migration_RuvA"/>
    <property type="match status" value="1"/>
</dbReference>
<evidence type="ECO:0000256" key="6">
    <source>
        <dbReference type="HAMAP-Rule" id="MF_00031"/>
    </source>
</evidence>
<keyword evidence="5 6" id="KW-0234">DNA repair</keyword>
<dbReference type="InterPro" id="IPR036267">
    <property type="entry name" value="RuvA_C_sf"/>
</dbReference>
<dbReference type="InterPro" id="IPR003583">
    <property type="entry name" value="Hlx-hairpin-Hlx_DNA-bd_motif"/>
</dbReference>
<comment type="similarity">
    <text evidence="6">Belongs to the RuvA family.</text>
</comment>
<dbReference type="SMART" id="SM00278">
    <property type="entry name" value="HhH1"/>
    <property type="match status" value="2"/>
</dbReference>